<reference evidence="3 4" key="1">
    <citation type="submission" date="2015-12" db="EMBL/GenBank/DDBJ databases">
        <title>The genome of Folsomia candida.</title>
        <authorList>
            <person name="Faddeeva A."/>
            <person name="Derks M.F."/>
            <person name="Anvar Y."/>
            <person name="Smit S."/>
            <person name="Van Straalen N."/>
            <person name="Roelofs D."/>
        </authorList>
    </citation>
    <scope>NUCLEOTIDE SEQUENCE [LARGE SCALE GENOMIC DNA]</scope>
    <source>
        <strain evidence="3 4">VU population</strain>
        <tissue evidence="3">Whole body</tissue>
    </source>
</reference>
<feature type="region of interest" description="Disordered" evidence="1">
    <location>
        <begin position="349"/>
        <end position="397"/>
    </location>
</feature>
<gene>
    <name evidence="3" type="ORF">Fcan01_06199</name>
</gene>
<protein>
    <recommendedName>
        <fullName evidence="2">C2H2-type domain-containing protein</fullName>
    </recommendedName>
</protein>
<sequence>MISDSELLRKEPKVGVDLFAWRDVNDDVQMHVMMEEDVTKNLTQIYFSLLTDQHGDMRDMTVNLGPAQVCLIVKTESIISHFNSDALDLDGCKVKELEEQYGWKVNPTLTYSFHIYSDDAWVADQLRYRIRRKFGVVCAKAPYTAEVVLAKHAEKIDDHLQFLHRLPQIREDYFNNPPPPPPDKLKNPRPLPPLQGRRSCELCGVVLAGIVNEHFNHMKNCHYSGPNALPCDLCPCTFATPPSRLSHRAKYHPGTEPQKRNTFGIPDINEDDAGKCDALMKLIPLEEGSKKTKYSCIWGQESGQTCGNVNNGLISSREHACTHLGLKPHTCPAPECNFSSSFYKSTVRHYKDRHQREEEPEGKGSKEHDANEDDDDDAGDEPPEKKTKSSAQPRKLD</sequence>
<dbReference type="AlphaFoldDB" id="A0A226EUT7"/>
<organism evidence="3 4">
    <name type="scientific">Folsomia candida</name>
    <name type="common">Springtail</name>
    <dbReference type="NCBI Taxonomy" id="158441"/>
    <lineage>
        <taxon>Eukaryota</taxon>
        <taxon>Metazoa</taxon>
        <taxon>Ecdysozoa</taxon>
        <taxon>Arthropoda</taxon>
        <taxon>Hexapoda</taxon>
        <taxon>Collembola</taxon>
        <taxon>Entomobryomorpha</taxon>
        <taxon>Isotomoidea</taxon>
        <taxon>Isotomidae</taxon>
        <taxon>Proisotominae</taxon>
        <taxon>Folsomia</taxon>
    </lineage>
</organism>
<dbReference type="EMBL" id="LNIX01000002">
    <property type="protein sequence ID" value="OXA60927.1"/>
    <property type="molecule type" value="Genomic_DNA"/>
</dbReference>
<dbReference type="PROSITE" id="PS00028">
    <property type="entry name" value="ZINC_FINGER_C2H2_1"/>
    <property type="match status" value="1"/>
</dbReference>
<dbReference type="SMART" id="SM00355">
    <property type="entry name" value="ZnF_C2H2"/>
    <property type="match status" value="3"/>
</dbReference>
<name>A0A226EUT7_FOLCA</name>
<feature type="region of interest" description="Disordered" evidence="1">
    <location>
        <begin position="171"/>
        <end position="191"/>
    </location>
</feature>
<proteinExistence type="predicted"/>
<evidence type="ECO:0000256" key="1">
    <source>
        <dbReference type="SAM" id="MobiDB-lite"/>
    </source>
</evidence>
<evidence type="ECO:0000313" key="4">
    <source>
        <dbReference type="Proteomes" id="UP000198287"/>
    </source>
</evidence>
<keyword evidence="4" id="KW-1185">Reference proteome</keyword>
<feature type="compositionally biased region" description="Acidic residues" evidence="1">
    <location>
        <begin position="370"/>
        <end position="381"/>
    </location>
</feature>
<evidence type="ECO:0000313" key="3">
    <source>
        <dbReference type="EMBL" id="OXA60927.1"/>
    </source>
</evidence>
<feature type="domain" description="C2H2-type" evidence="2">
    <location>
        <begin position="231"/>
        <end position="252"/>
    </location>
</feature>
<accession>A0A226EUT7</accession>
<feature type="compositionally biased region" description="Basic and acidic residues" evidence="1">
    <location>
        <begin position="354"/>
        <end position="369"/>
    </location>
</feature>
<dbReference type="Proteomes" id="UP000198287">
    <property type="component" value="Unassembled WGS sequence"/>
</dbReference>
<evidence type="ECO:0000259" key="2">
    <source>
        <dbReference type="PROSITE" id="PS00028"/>
    </source>
</evidence>
<comment type="caution">
    <text evidence="3">The sequence shown here is derived from an EMBL/GenBank/DDBJ whole genome shotgun (WGS) entry which is preliminary data.</text>
</comment>
<dbReference type="InterPro" id="IPR013087">
    <property type="entry name" value="Znf_C2H2_type"/>
</dbReference>